<organism evidence="1 2">
    <name type="scientific">Stephania yunnanensis</name>
    <dbReference type="NCBI Taxonomy" id="152371"/>
    <lineage>
        <taxon>Eukaryota</taxon>
        <taxon>Viridiplantae</taxon>
        <taxon>Streptophyta</taxon>
        <taxon>Embryophyta</taxon>
        <taxon>Tracheophyta</taxon>
        <taxon>Spermatophyta</taxon>
        <taxon>Magnoliopsida</taxon>
        <taxon>Ranunculales</taxon>
        <taxon>Menispermaceae</taxon>
        <taxon>Menispermoideae</taxon>
        <taxon>Cissampelideae</taxon>
        <taxon>Stephania</taxon>
    </lineage>
</organism>
<dbReference type="AlphaFoldDB" id="A0AAP0E5X2"/>
<reference evidence="1 2" key="1">
    <citation type="submission" date="2024-01" db="EMBL/GenBank/DDBJ databases">
        <title>Genome assemblies of Stephania.</title>
        <authorList>
            <person name="Yang L."/>
        </authorList>
    </citation>
    <scope>NUCLEOTIDE SEQUENCE [LARGE SCALE GENOMIC DNA]</scope>
    <source>
        <strain evidence="1">YNDBR</strain>
        <tissue evidence="1">Leaf</tissue>
    </source>
</reference>
<keyword evidence="2" id="KW-1185">Reference proteome</keyword>
<evidence type="ECO:0000313" key="2">
    <source>
        <dbReference type="Proteomes" id="UP001420932"/>
    </source>
</evidence>
<proteinExistence type="predicted"/>
<comment type="caution">
    <text evidence="1">The sequence shown here is derived from an EMBL/GenBank/DDBJ whole genome shotgun (WGS) entry which is preliminary data.</text>
</comment>
<dbReference type="Proteomes" id="UP001420932">
    <property type="component" value="Unassembled WGS sequence"/>
</dbReference>
<dbReference type="EMBL" id="JBBNAF010000013">
    <property type="protein sequence ID" value="KAK9087229.1"/>
    <property type="molecule type" value="Genomic_DNA"/>
</dbReference>
<protein>
    <submittedName>
        <fullName evidence="1">Uncharacterized protein</fullName>
    </submittedName>
</protein>
<accession>A0AAP0E5X2</accession>
<evidence type="ECO:0000313" key="1">
    <source>
        <dbReference type="EMBL" id="KAK9087229.1"/>
    </source>
</evidence>
<sequence length="139" mass="15335">MVGVGGGEKVMQKLDENLGYGADAHPEEEVMEAEVSELLLVYDAVNQLDYRGKSKVITYKLFSHLQASNLRKLEMQFNKALLEYKEEVANQTFLGPAHSPYRISDTDLDAFLNGLQKLGLSEVASAATKAAEKTDIVRA</sequence>
<gene>
    <name evidence="1" type="ORF">Syun_029623</name>
</gene>
<name>A0AAP0E5X2_9MAGN</name>